<dbReference type="AlphaFoldDB" id="A0A7W8IS94"/>
<feature type="transmembrane region" description="Helical" evidence="1">
    <location>
        <begin position="144"/>
        <end position="163"/>
    </location>
</feature>
<proteinExistence type="predicted"/>
<comment type="caution">
    <text evidence="2">The sequence shown here is derived from an EMBL/GenBank/DDBJ whole genome shotgun (WGS) entry which is preliminary data.</text>
</comment>
<feature type="transmembrane region" description="Helical" evidence="1">
    <location>
        <begin position="99"/>
        <end position="123"/>
    </location>
</feature>
<sequence>MDNKIYTFFQTVYKCIQISIFFWLSLLKGVFIYSLIPSLSSLFRTVDDFLLQKDVQDIKELFDQHFNKFRTYKLLSFTFSLLLIICWSSLFFLNKSESSYSLALTIVVVYLLVVIFIALIYFANYTAFRPLTVKQTLALSFYSLYRHLIHSLYVLFWTMLFIWVAKLNLVFFIFFAPFLYGIAVRLSLKKILK</sequence>
<evidence type="ECO:0000313" key="2">
    <source>
        <dbReference type="EMBL" id="MBB5325712.1"/>
    </source>
</evidence>
<feature type="transmembrane region" description="Helical" evidence="1">
    <location>
        <begin position="20"/>
        <end position="43"/>
    </location>
</feature>
<keyword evidence="1" id="KW-0812">Transmembrane</keyword>
<feature type="transmembrane region" description="Helical" evidence="1">
    <location>
        <begin position="74"/>
        <end position="93"/>
    </location>
</feature>
<dbReference type="Proteomes" id="UP000520011">
    <property type="component" value="Unassembled WGS sequence"/>
</dbReference>
<keyword evidence="3" id="KW-1185">Reference proteome</keyword>
<gene>
    <name evidence="2" type="ORF">HNQ34_002813</name>
</gene>
<accession>A0A7W8IS94</accession>
<name>A0A7W8IS94_9BACL</name>
<feature type="transmembrane region" description="Helical" evidence="1">
    <location>
        <begin position="169"/>
        <end position="188"/>
    </location>
</feature>
<protein>
    <submittedName>
        <fullName evidence="2">Putative membrane protein YesL</fullName>
    </submittedName>
</protein>
<evidence type="ECO:0000256" key="1">
    <source>
        <dbReference type="SAM" id="Phobius"/>
    </source>
</evidence>
<organism evidence="2 3">
    <name type="scientific">Anoxybacteroides tepidamans</name>
    <dbReference type="NCBI Taxonomy" id="265948"/>
    <lineage>
        <taxon>Bacteria</taxon>
        <taxon>Bacillati</taxon>
        <taxon>Bacillota</taxon>
        <taxon>Bacilli</taxon>
        <taxon>Bacillales</taxon>
        <taxon>Anoxybacillaceae</taxon>
        <taxon>Anoxybacteroides</taxon>
    </lineage>
</organism>
<evidence type="ECO:0000313" key="3">
    <source>
        <dbReference type="Proteomes" id="UP000520011"/>
    </source>
</evidence>
<keyword evidence="1" id="KW-0472">Membrane</keyword>
<reference evidence="2 3" key="1">
    <citation type="submission" date="2020-08" db="EMBL/GenBank/DDBJ databases">
        <title>Genomic Encyclopedia of Type Strains, Phase IV (KMG-IV): sequencing the most valuable type-strain genomes for metagenomic binning, comparative biology and taxonomic classification.</title>
        <authorList>
            <person name="Goeker M."/>
        </authorList>
    </citation>
    <scope>NUCLEOTIDE SEQUENCE [LARGE SCALE GENOMIC DNA]</scope>
    <source>
        <strain evidence="2 3">DSM 16325</strain>
    </source>
</reference>
<keyword evidence="1" id="KW-1133">Transmembrane helix</keyword>
<dbReference type="EMBL" id="JACHEP010000020">
    <property type="protein sequence ID" value="MBB5325712.1"/>
    <property type="molecule type" value="Genomic_DNA"/>
</dbReference>